<evidence type="ECO:0000313" key="14">
    <source>
        <dbReference type="Proteomes" id="UP000626554"/>
    </source>
</evidence>
<dbReference type="SUPFAM" id="SSF52540">
    <property type="entry name" value="P-loop containing nucleoside triphosphate hydrolases"/>
    <property type="match status" value="1"/>
</dbReference>
<dbReference type="PANTHER" id="PTHR32309">
    <property type="entry name" value="TYROSINE-PROTEIN KINASE"/>
    <property type="match status" value="1"/>
</dbReference>
<reference evidence="13 14" key="1">
    <citation type="submission" date="2020-05" db="EMBL/GenBank/DDBJ databases">
        <title>Hymenobacter terrestris sp. nov. and Hymenobacter lapidiphilus sp. nov., isolated from regoliths in Antarctica.</title>
        <authorList>
            <person name="Sedlacek I."/>
            <person name="Pantucek R."/>
            <person name="Zeman M."/>
            <person name="Holochova P."/>
            <person name="Kralova S."/>
            <person name="Stankova E."/>
            <person name="Sedo O."/>
            <person name="Micenkova L."/>
            <person name="Svec P."/>
            <person name="Gupta V."/>
            <person name="Sood U."/>
            <person name="Korpole U.S."/>
            <person name="Lal R."/>
        </authorList>
    </citation>
    <scope>NUCLEOTIDE SEQUENCE [LARGE SCALE GENOMIC DNA]</scope>
    <source>
        <strain evidence="13 14">P5252</strain>
    </source>
</reference>
<keyword evidence="7" id="KW-0829">Tyrosine-protein kinase</keyword>
<comment type="caution">
    <text evidence="13">The sequence shown here is derived from an EMBL/GenBank/DDBJ whole genome shotgun (WGS) entry which is preliminary data.</text>
</comment>
<feature type="domain" description="Tyrosine-protein kinase G-rich" evidence="12">
    <location>
        <begin position="403"/>
        <end position="475"/>
    </location>
</feature>
<keyword evidence="10" id="KW-0472">Membrane</keyword>
<keyword evidence="3" id="KW-0808">Transferase</keyword>
<dbReference type="Gene3D" id="3.40.50.300">
    <property type="entry name" value="P-loop containing nucleotide triphosphate hydrolases"/>
    <property type="match status" value="1"/>
</dbReference>
<gene>
    <name evidence="13" type="ORF">HW556_14555</name>
</gene>
<sequence length="738" mass="81510">MSLLLALGAAWCYLRYVKPVYQIKSTLAIQDEATVPKKSTLQELELVTSPKVIETEIEILKSRRFIRQGVDELGLSTSYELKTGLLTRDLYQDSPVKLVLLQPFDTVEDQVLYLYLNSPTSFTLEEAGKPARTLSMDETVQSGFGAWHLEPTTHVRHFIGATIKIELQNPEKVTARYQKGIEAVMLSKKAPTLSLTVNESNPDRGKALLNYLTKALNDASIAEQNRISQSTISFINERLQSITKELNAYEKEEANYRSQRGITDISSQSRIYLENDQANGNSLNEVNVQLNVIAGLEQYLTEGQADEKAPSTVGINDPGLNSLIEKLSQLQLQREKLLATTPADNPLFEPLNRQLTSTRTAIRNNVQGIKASLVNTRKQLQSYKSSISSNIQSMPGQERQLGSIKRQQAIKENLYTYLLQKREELSLKYASATADVRVVDTAFVGDVVWPKKPLVLAIALLLGLGLPLFIVLIREYLHKRVVSREEIEHTLAVSVLAEVNHAGKLRSGLISDQPSGVVAEQFRVLRTVLRTLPVSQHPGRVILITSSVANEGKTFVSANLAVSLAASGRKTVYCAFDLRRPGATGFTLAGGVAQPGLSELLTGGATLAQTIQYPEGQSNLHFIGSGAPAANLAQLIESSAAAELIKQLRELYDDVIIDSPPVHLVSDARILAPCADVTLYVIRQGVTPVEELDFVQRLASGKEFQELQFVFNGINKAKHGYGYEFDESYFQQRPHLVS</sequence>
<comment type="similarity">
    <text evidence="1">Belongs to the CpsD/CapB family.</text>
</comment>
<evidence type="ECO:0000256" key="4">
    <source>
        <dbReference type="ARBA" id="ARBA00022741"/>
    </source>
</evidence>
<evidence type="ECO:0000259" key="12">
    <source>
        <dbReference type="Pfam" id="PF13807"/>
    </source>
</evidence>
<feature type="domain" description="AAA" evidence="11">
    <location>
        <begin position="541"/>
        <end position="666"/>
    </location>
</feature>
<keyword evidence="10" id="KW-1133">Transmembrane helix</keyword>
<evidence type="ECO:0000256" key="2">
    <source>
        <dbReference type="ARBA" id="ARBA00011903"/>
    </source>
</evidence>
<evidence type="ECO:0000259" key="11">
    <source>
        <dbReference type="Pfam" id="PF13614"/>
    </source>
</evidence>
<keyword evidence="4" id="KW-0547">Nucleotide-binding</keyword>
<evidence type="ECO:0000313" key="13">
    <source>
        <dbReference type="EMBL" id="NVO86105.1"/>
    </source>
</evidence>
<accession>A0ABX2Q562</accession>
<dbReference type="InterPro" id="IPR005702">
    <property type="entry name" value="Wzc-like_C"/>
</dbReference>
<evidence type="ECO:0000256" key="5">
    <source>
        <dbReference type="ARBA" id="ARBA00022777"/>
    </source>
</evidence>
<keyword evidence="9" id="KW-0175">Coiled coil</keyword>
<keyword evidence="14" id="KW-1185">Reference proteome</keyword>
<dbReference type="InterPro" id="IPR027417">
    <property type="entry name" value="P-loop_NTPase"/>
</dbReference>
<dbReference type="RefSeq" id="WP_176900822.1">
    <property type="nucleotide sequence ID" value="NZ_JABKAV010000056.1"/>
</dbReference>
<evidence type="ECO:0000256" key="10">
    <source>
        <dbReference type="SAM" id="Phobius"/>
    </source>
</evidence>
<dbReference type="InterPro" id="IPR050445">
    <property type="entry name" value="Bact_polysacc_biosynth/exp"/>
</dbReference>
<dbReference type="Pfam" id="PF13614">
    <property type="entry name" value="AAA_31"/>
    <property type="match status" value="1"/>
</dbReference>
<evidence type="ECO:0000256" key="8">
    <source>
        <dbReference type="ARBA" id="ARBA00051245"/>
    </source>
</evidence>
<keyword evidence="5" id="KW-0418">Kinase</keyword>
<dbReference type="Pfam" id="PF13807">
    <property type="entry name" value="GNVR"/>
    <property type="match status" value="1"/>
</dbReference>
<dbReference type="EC" id="2.7.10.2" evidence="2"/>
<comment type="catalytic activity">
    <reaction evidence="8">
        <text>L-tyrosyl-[protein] + ATP = O-phospho-L-tyrosyl-[protein] + ADP + H(+)</text>
        <dbReference type="Rhea" id="RHEA:10596"/>
        <dbReference type="Rhea" id="RHEA-COMP:10136"/>
        <dbReference type="Rhea" id="RHEA-COMP:20101"/>
        <dbReference type="ChEBI" id="CHEBI:15378"/>
        <dbReference type="ChEBI" id="CHEBI:30616"/>
        <dbReference type="ChEBI" id="CHEBI:46858"/>
        <dbReference type="ChEBI" id="CHEBI:61978"/>
        <dbReference type="ChEBI" id="CHEBI:456216"/>
        <dbReference type="EC" id="2.7.10.2"/>
    </reaction>
</comment>
<name>A0ABX2Q562_9BACT</name>
<evidence type="ECO:0000256" key="9">
    <source>
        <dbReference type="SAM" id="Coils"/>
    </source>
</evidence>
<feature type="transmembrane region" description="Helical" evidence="10">
    <location>
        <begin position="454"/>
        <end position="473"/>
    </location>
</feature>
<protein>
    <recommendedName>
        <fullName evidence="2">non-specific protein-tyrosine kinase</fullName>
        <ecNumber evidence="2">2.7.10.2</ecNumber>
    </recommendedName>
</protein>
<dbReference type="InterPro" id="IPR032807">
    <property type="entry name" value="GNVR"/>
</dbReference>
<evidence type="ECO:0000256" key="1">
    <source>
        <dbReference type="ARBA" id="ARBA00007316"/>
    </source>
</evidence>
<organism evidence="13 14">
    <name type="scientific">Hymenobacter terrestris</name>
    <dbReference type="NCBI Taxonomy" id="2748310"/>
    <lineage>
        <taxon>Bacteria</taxon>
        <taxon>Pseudomonadati</taxon>
        <taxon>Bacteroidota</taxon>
        <taxon>Cytophagia</taxon>
        <taxon>Cytophagales</taxon>
        <taxon>Hymenobacteraceae</taxon>
        <taxon>Hymenobacter</taxon>
    </lineage>
</organism>
<dbReference type="EMBL" id="JABKAV010000056">
    <property type="protein sequence ID" value="NVO86105.1"/>
    <property type="molecule type" value="Genomic_DNA"/>
</dbReference>
<evidence type="ECO:0000256" key="3">
    <source>
        <dbReference type="ARBA" id="ARBA00022679"/>
    </source>
</evidence>
<proteinExistence type="inferred from homology"/>
<keyword evidence="10" id="KW-0812">Transmembrane</keyword>
<evidence type="ECO:0000256" key="7">
    <source>
        <dbReference type="ARBA" id="ARBA00023137"/>
    </source>
</evidence>
<keyword evidence="6" id="KW-0067">ATP-binding</keyword>
<dbReference type="CDD" id="cd05387">
    <property type="entry name" value="BY-kinase"/>
    <property type="match status" value="1"/>
</dbReference>
<dbReference type="InterPro" id="IPR025669">
    <property type="entry name" value="AAA_dom"/>
</dbReference>
<dbReference type="PANTHER" id="PTHR32309:SF13">
    <property type="entry name" value="FERRIC ENTEROBACTIN TRANSPORT PROTEIN FEPE"/>
    <property type="match status" value="1"/>
</dbReference>
<evidence type="ECO:0000256" key="6">
    <source>
        <dbReference type="ARBA" id="ARBA00022840"/>
    </source>
</evidence>
<feature type="coiled-coil region" evidence="9">
    <location>
        <begin position="232"/>
        <end position="259"/>
    </location>
</feature>
<dbReference type="Proteomes" id="UP000626554">
    <property type="component" value="Unassembled WGS sequence"/>
</dbReference>